<name>X1E9N5_9ZZZZ</name>
<feature type="non-terminal residue" evidence="1">
    <location>
        <position position="1"/>
    </location>
</feature>
<protein>
    <recommendedName>
        <fullName evidence="2">Sulfurtransferase complex subunit TusB</fullName>
    </recommendedName>
</protein>
<evidence type="ECO:0000313" key="1">
    <source>
        <dbReference type="EMBL" id="GAH05373.1"/>
    </source>
</evidence>
<dbReference type="NCBIfam" id="TIGR03011">
    <property type="entry name" value="sulf_tusB_dsrH"/>
    <property type="match status" value="1"/>
</dbReference>
<dbReference type="SUPFAM" id="SSF75169">
    <property type="entry name" value="DsrEFH-like"/>
    <property type="match status" value="1"/>
</dbReference>
<proteinExistence type="predicted"/>
<dbReference type="GO" id="GO:0005737">
    <property type="term" value="C:cytoplasm"/>
    <property type="evidence" value="ECO:0007669"/>
    <property type="project" value="InterPro"/>
</dbReference>
<dbReference type="EMBL" id="BART01038309">
    <property type="protein sequence ID" value="GAH05373.1"/>
    <property type="molecule type" value="Genomic_DNA"/>
</dbReference>
<reference evidence="1" key="1">
    <citation type="journal article" date="2014" name="Front. Microbiol.">
        <title>High frequency of phylogenetically diverse reductive dehalogenase-homologous genes in deep subseafloor sedimentary metagenomes.</title>
        <authorList>
            <person name="Kawai M."/>
            <person name="Futagami T."/>
            <person name="Toyoda A."/>
            <person name="Takaki Y."/>
            <person name="Nishi S."/>
            <person name="Hori S."/>
            <person name="Arai W."/>
            <person name="Tsubouchi T."/>
            <person name="Morono Y."/>
            <person name="Uchiyama I."/>
            <person name="Ito T."/>
            <person name="Fujiyama A."/>
            <person name="Inagaki F."/>
            <person name="Takami H."/>
        </authorList>
    </citation>
    <scope>NUCLEOTIDE SEQUENCE</scope>
    <source>
        <strain evidence="1">Expedition CK06-06</strain>
    </source>
</reference>
<evidence type="ECO:0008006" key="2">
    <source>
        <dbReference type="Google" id="ProtNLM"/>
    </source>
</evidence>
<dbReference type="Gene3D" id="3.40.1260.10">
    <property type="entry name" value="DsrEFH-like"/>
    <property type="match status" value="1"/>
</dbReference>
<sequence>ANNSIVYLYGFSTMLESKMINFNKIIKRQVNEDVLISTVFIHDGVIGTSQKSKISPHMKELLDLPINFYVLTPDLKARGINVSNIYNGIKSIEYEDLVDILAKSYRIVSWM</sequence>
<accession>X1E9N5</accession>
<comment type="caution">
    <text evidence="1">The sequence shown here is derived from an EMBL/GenBank/DDBJ whole genome shotgun (WGS) entry which is preliminary data.</text>
</comment>
<dbReference type="Pfam" id="PF04077">
    <property type="entry name" value="DsrH"/>
    <property type="match status" value="1"/>
</dbReference>
<gene>
    <name evidence="1" type="ORF">S01H4_63613</name>
</gene>
<dbReference type="InterPro" id="IPR007215">
    <property type="entry name" value="Sulphur_relay_TusB/DsrH"/>
</dbReference>
<dbReference type="GO" id="GO:0002143">
    <property type="term" value="P:tRNA wobble position uridine thiolation"/>
    <property type="evidence" value="ECO:0007669"/>
    <property type="project" value="InterPro"/>
</dbReference>
<dbReference type="AlphaFoldDB" id="X1E9N5"/>
<organism evidence="1">
    <name type="scientific">marine sediment metagenome</name>
    <dbReference type="NCBI Taxonomy" id="412755"/>
    <lineage>
        <taxon>unclassified sequences</taxon>
        <taxon>metagenomes</taxon>
        <taxon>ecological metagenomes</taxon>
    </lineage>
</organism>
<dbReference type="InterPro" id="IPR027396">
    <property type="entry name" value="DsrEFH-like"/>
</dbReference>